<dbReference type="Proteomes" id="UP000501452">
    <property type="component" value="Chromosome"/>
</dbReference>
<proteinExistence type="predicted"/>
<evidence type="ECO:0000256" key="1">
    <source>
        <dbReference type="SAM" id="MobiDB-lite"/>
    </source>
</evidence>
<evidence type="ECO:0000313" key="2">
    <source>
        <dbReference type="EMBL" id="QIN84522.1"/>
    </source>
</evidence>
<gene>
    <name evidence="2" type="ORF">GBA63_19140</name>
</gene>
<dbReference type="EMBL" id="CP045119">
    <property type="protein sequence ID" value="QIN84522.1"/>
    <property type="molecule type" value="Genomic_DNA"/>
</dbReference>
<feature type="region of interest" description="Disordered" evidence="1">
    <location>
        <begin position="138"/>
        <end position="159"/>
    </location>
</feature>
<accession>A0A6G8QDK5</accession>
<evidence type="ECO:0000313" key="3">
    <source>
        <dbReference type="Proteomes" id="UP000501452"/>
    </source>
</evidence>
<evidence type="ECO:0008006" key="4">
    <source>
        <dbReference type="Google" id="ProtNLM"/>
    </source>
</evidence>
<sequence length="173" mass="18776">MAGLIADFFRAFNAGNGPELRRTFAPGNSSPPLYGVGTGEHGRGAFGANRREELLRYFADRHRDGERLRLFQVGVTASGREDTAEVTYLVARSADDLGPVLADARRAESGGFLYFGKAVIDCETRKILAWNMDAEERSDQGKEEFEAGPPEATGLCPARPNRKPEAVVVACAL</sequence>
<name>A0A6G8QDK5_9ACTN</name>
<protein>
    <recommendedName>
        <fullName evidence="4">SnoaL-like domain-containing protein</fullName>
    </recommendedName>
</protein>
<dbReference type="RefSeq" id="WP_166178792.1">
    <property type="nucleotide sequence ID" value="NZ_CP045119.1"/>
</dbReference>
<organism evidence="2 3">
    <name type="scientific">Rubrobacter tropicus</name>
    <dbReference type="NCBI Taxonomy" id="2653851"/>
    <lineage>
        <taxon>Bacteria</taxon>
        <taxon>Bacillati</taxon>
        <taxon>Actinomycetota</taxon>
        <taxon>Rubrobacteria</taxon>
        <taxon>Rubrobacterales</taxon>
        <taxon>Rubrobacteraceae</taxon>
        <taxon>Rubrobacter</taxon>
    </lineage>
</organism>
<reference evidence="2 3" key="1">
    <citation type="submission" date="2019-10" db="EMBL/GenBank/DDBJ databases">
        <title>Rubrobacter sp nov SCSIO 52090 isolated from a deep-sea sediment in the South China Sea.</title>
        <authorList>
            <person name="Chen R.W."/>
        </authorList>
    </citation>
    <scope>NUCLEOTIDE SEQUENCE [LARGE SCALE GENOMIC DNA]</scope>
    <source>
        <strain evidence="2 3">SCSIO 52909</strain>
    </source>
</reference>
<dbReference type="KEGG" id="rub:GBA63_19140"/>
<dbReference type="AlphaFoldDB" id="A0A6G8QDK5"/>
<keyword evidence="3" id="KW-1185">Reference proteome</keyword>